<keyword evidence="1" id="KW-1133">Transmembrane helix</keyword>
<dbReference type="EMBL" id="CAFBQU010000015">
    <property type="protein sequence ID" value="CAB5064626.1"/>
    <property type="molecule type" value="Genomic_DNA"/>
</dbReference>
<dbReference type="EMBL" id="CAFBPN010000086">
    <property type="protein sequence ID" value="CAB5027452.1"/>
    <property type="molecule type" value="Genomic_DNA"/>
</dbReference>
<organism evidence="3">
    <name type="scientific">freshwater metagenome</name>
    <dbReference type="NCBI Taxonomy" id="449393"/>
    <lineage>
        <taxon>unclassified sequences</taxon>
        <taxon>metagenomes</taxon>
        <taxon>ecological metagenomes</taxon>
    </lineage>
</organism>
<keyword evidence="1" id="KW-0812">Transmembrane</keyword>
<evidence type="ECO:0000313" key="2">
    <source>
        <dbReference type="EMBL" id="CAB5027452.1"/>
    </source>
</evidence>
<accession>A0A6J7UI57</accession>
<evidence type="ECO:0000256" key="1">
    <source>
        <dbReference type="SAM" id="Phobius"/>
    </source>
</evidence>
<sequence length="38" mass="4100">MTLLSNLRSFIAQHPKSPQGISALFALTATLIVLHIVP</sequence>
<name>A0A6J7UI57_9ZZZZ</name>
<dbReference type="AlphaFoldDB" id="A0A6J7UI57"/>
<protein>
    <submittedName>
        <fullName evidence="3">Unannotated protein</fullName>
    </submittedName>
</protein>
<keyword evidence="1" id="KW-0472">Membrane</keyword>
<evidence type="ECO:0000313" key="3">
    <source>
        <dbReference type="EMBL" id="CAB5064626.1"/>
    </source>
</evidence>
<proteinExistence type="predicted"/>
<reference evidence="3" key="1">
    <citation type="submission" date="2020-05" db="EMBL/GenBank/DDBJ databases">
        <authorList>
            <person name="Chiriac C."/>
            <person name="Salcher M."/>
            <person name="Ghai R."/>
            <person name="Kavagutti S V."/>
        </authorList>
    </citation>
    <scope>NUCLEOTIDE SEQUENCE</scope>
</reference>
<gene>
    <name evidence="2" type="ORF">UFOPK4098_01254</name>
    <name evidence="3" type="ORF">UFOPK4347_00780</name>
</gene>
<feature type="transmembrane region" description="Helical" evidence="1">
    <location>
        <begin position="20"/>
        <end position="37"/>
    </location>
</feature>